<dbReference type="GO" id="GO:0005737">
    <property type="term" value="C:cytoplasm"/>
    <property type="evidence" value="ECO:0007669"/>
    <property type="project" value="UniProtKB-ARBA"/>
</dbReference>
<sequence>MDPIHRRVLANKTTTIMGRISPKLFSVHLTVFSNSDKEEIAAKEAQMGATHGTQTMLGLLEKRGPTAFPLFLKALREYEIKLDDLAEELEAEERRLRGNAPMQRAQSLPPSGETEDLGGVSGGVGVYSPPPPYSAPVLLQNCRVENGNGGIYNFNQVQEPAPVSKQPPAAEMNNPAHHDQEVVLSLDTLVKDIPYILRKRIEMLLDPPDANRHDWRGMAGAMNLSTDEVRQLESVPENGKMKGLIERMIQTQKTVNDLLGWLKNPDVERWDVIDEIKKVHNNIADALLAETDDESTENQQSAATVVTSPVEETCSPEAKFKSVSIPQQECSPEPHKIDRKPDACIPSQIEESDDIAKANGGQPEVHNSPDSQIEDKNDEDKPDYRMPSQEENNDSITSNDDDDVFDCTGEVEKQFHALLISCCGNDKEDKKHDIELRKLENVLEDSSWDVVKRQHKCKVSNLIQTVHTFLVDANESRGIVFFVYLVGPTVQINGENYLLPSDIKSPSTRADLIHCSLNINWLVKQLSKNHMQVVIVDGAHESTVTDVNLSGVLQGLAPMQPPPNAVIAFPCPPGTIRPEQERLAYIQSVVENLQQDSNMMLADLFDRVRADMERQSVSSPVEFSLTSSPLPICINPEDIREFLQVRSLGDATCHAIIVSNSTYEGLSVKTSQCREDCEQLRMALLKTGWKCEEFCDKSAKVIMDGLRNALNKLADDKKRVVMVYFMGYTRMIMDCNYFFGKDFKAFGSEPLRSSVPLQWALDLMCEKLRGPKILIVDDLNTSIPDGLAEMITPLDVMISLPKGDNSRQYVKSFTSNFAHLLEAKSSPLTLQQMVKRAASFDRHRLSSNLLDSK</sequence>
<dbReference type="OrthoDB" id="5966955at2759"/>
<feature type="compositionally biased region" description="Basic and acidic residues" evidence="6">
    <location>
        <begin position="332"/>
        <end position="341"/>
    </location>
</feature>
<dbReference type="Pfam" id="PF16739">
    <property type="entry name" value="CARD_2"/>
    <property type="match status" value="1"/>
</dbReference>
<dbReference type="PANTHER" id="PTHR22576:SF37">
    <property type="entry name" value="MUCOSA-ASSOCIATED LYMPHOID TISSUE LYMPHOMA TRANSLOCATION PROTEIN 1"/>
    <property type="match status" value="1"/>
</dbReference>
<dbReference type="SUPFAM" id="SSF52129">
    <property type="entry name" value="Caspase-like"/>
    <property type="match status" value="2"/>
</dbReference>
<dbReference type="EMBL" id="MU827306">
    <property type="protein sequence ID" value="KAJ7363144.1"/>
    <property type="molecule type" value="Genomic_DNA"/>
</dbReference>
<dbReference type="InterPro" id="IPR011029">
    <property type="entry name" value="DEATH-like_dom_sf"/>
</dbReference>
<evidence type="ECO:0000259" key="8">
    <source>
        <dbReference type="Pfam" id="PF16739"/>
    </source>
</evidence>
<accession>A0A9X0CNB6</accession>
<keyword evidence="10" id="KW-1185">Reference proteome</keyword>
<feature type="compositionally biased region" description="Polar residues" evidence="6">
    <location>
        <begin position="297"/>
        <end position="307"/>
    </location>
</feature>
<proteinExistence type="predicted"/>
<feature type="compositionally biased region" description="Basic and acidic residues" evidence="6">
    <location>
        <begin position="373"/>
        <end position="384"/>
    </location>
</feature>
<gene>
    <name evidence="9" type="ORF">OS493_011422</name>
</gene>
<name>A0A9X0CNB6_9CNID</name>
<dbReference type="GO" id="GO:0045087">
    <property type="term" value="P:innate immune response"/>
    <property type="evidence" value="ECO:0007669"/>
    <property type="project" value="UniProtKB-KW"/>
</dbReference>
<dbReference type="GO" id="GO:0006508">
    <property type="term" value="P:proteolysis"/>
    <property type="evidence" value="ECO:0007669"/>
    <property type="project" value="InterPro"/>
</dbReference>
<keyword evidence="3" id="KW-0399">Innate immunity</keyword>
<evidence type="ECO:0000256" key="3">
    <source>
        <dbReference type="ARBA" id="ARBA00022588"/>
    </source>
</evidence>
<dbReference type="Pfam" id="PF00656">
    <property type="entry name" value="Peptidase_C14"/>
    <property type="match status" value="2"/>
</dbReference>
<evidence type="ECO:0000256" key="4">
    <source>
        <dbReference type="ARBA" id="ARBA00022843"/>
    </source>
</evidence>
<keyword evidence="5" id="KW-0391">Immunity</keyword>
<dbReference type="AlphaFoldDB" id="A0A9X0CNB6"/>
<reference evidence="9" key="1">
    <citation type="submission" date="2023-01" db="EMBL/GenBank/DDBJ databases">
        <title>Genome assembly of the deep-sea coral Lophelia pertusa.</title>
        <authorList>
            <person name="Herrera S."/>
            <person name="Cordes E."/>
        </authorList>
    </citation>
    <scope>NUCLEOTIDE SEQUENCE</scope>
    <source>
        <strain evidence="9">USNM1676648</strain>
        <tissue evidence="9">Polyp</tissue>
    </source>
</reference>
<dbReference type="Gene3D" id="3.40.50.1460">
    <property type="match status" value="2"/>
</dbReference>
<dbReference type="GO" id="GO:0004197">
    <property type="term" value="F:cysteine-type endopeptidase activity"/>
    <property type="evidence" value="ECO:0007669"/>
    <property type="project" value="InterPro"/>
</dbReference>
<feature type="domain" description="Caspase recruitment" evidence="8">
    <location>
        <begin position="2"/>
        <end position="91"/>
    </location>
</feature>
<feature type="region of interest" description="Disordered" evidence="6">
    <location>
        <begin position="357"/>
        <end position="403"/>
    </location>
</feature>
<evidence type="ECO:0000259" key="7">
    <source>
        <dbReference type="Pfam" id="PF00656"/>
    </source>
</evidence>
<dbReference type="Gene3D" id="1.10.533.10">
    <property type="entry name" value="Death Domain, Fas"/>
    <property type="match status" value="2"/>
</dbReference>
<dbReference type="SUPFAM" id="SSF47986">
    <property type="entry name" value="DEATH domain"/>
    <property type="match status" value="2"/>
</dbReference>
<keyword evidence="2" id="KW-0597">Phosphoprotein</keyword>
<dbReference type="CDD" id="cd01671">
    <property type="entry name" value="CARD"/>
    <property type="match status" value="1"/>
</dbReference>
<dbReference type="InterPro" id="IPR029030">
    <property type="entry name" value="Caspase-like_dom_sf"/>
</dbReference>
<protein>
    <submittedName>
        <fullName evidence="9">Uncharacterized protein</fullName>
    </submittedName>
</protein>
<keyword evidence="4" id="KW-0832">Ubl conjugation</keyword>
<feature type="region of interest" description="Disordered" evidence="6">
    <location>
        <begin position="93"/>
        <end position="116"/>
    </location>
</feature>
<evidence type="ECO:0000256" key="1">
    <source>
        <dbReference type="ARBA" id="ARBA00022499"/>
    </source>
</evidence>
<organism evidence="9 10">
    <name type="scientific">Desmophyllum pertusum</name>
    <dbReference type="NCBI Taxonomy" id="174260"/>
    <lineage>
        <taxon>Eukaryota</taxon>
        <taxon>Metazoa</taxon>
        <taxon>Cnidaria</taxon>
        <taxon>Anthozoa</taxon>
        <taxon>Hexacorallia</taxon>
        <taxon>Scleractinia</taxon>
        <taxon>Caryophylliina</taxon>
        <taxon>Caryophylliidae</taxon>
        <taxon>Desmophyllum</taxon>
    </lineage>
</organism>
<dbReference type="InterPro" id="IPR011600">
    <property type="entry name" value="Pept_C14_caspase"/>
</dbReference>
<evidence type="ECO:0000256" key="5">
    <source>
        <dbReference type="ARBA" id="ARBA00022859"/>
    </source>
</evidence>
<evidence type="ECO:0000313" key="9">
    <source>
        <dbReference type="EMBL" id="KAJ7363144.1"/>
    </source>
</evidence>
<evidence type="ECO:0000256" key="2">
    <source>
        <dbReference type="ARBA" id="ARBA00022553"/>
    </source>
</evidence>
<comment type="caution">
    <text evidence="9">The sequence shown here is derived from an EMBL/GenBank/DDBJ whole genome shotgun (WGS) entry which is preliminary data.</text>
</comment>
<feature type="domain" description="Peptidase C14 caspase" evidence="7">
    <location>
        <begin position="654"/>
        <end position="777"/>
    </location>
</feature>
<feature type="region of interest" description="Disordered" evidence="6">
    <location>
        <begin position="289"/>
        <end position="341"/>
    </location>
</feature>
<dbReference type="PANTHER" id="PTHR22576">
    <property type="entry name" value="MUCOSA ASSOCIATED LYMPHOID TISSUE LYMPHOMA TRANSLOCATION PROTEIN 1/PARACASPASE"/>
    <property type="match status" value="1"/>
</dbReference>
<dbReference type="InterPro" id="IPR052039">
    <property type="entry name" value="Caspase-related_regulators"/>
</dbReference>
<dbReference type="InterPro" id="IPR031964">
    <property type="entry name" value="CARD_dom"/>
</dbReference>
<evidence type="ECO:0000313" key="10">
    <source>
        <dbReference type="Proteomes" id="UP001163046"/>
    </source>
</evidence>
<feature type="domain" description="Peptidase C14 caspase" evidence="7">
    <location>
        <begin position="430"/>
        <end position="616"/>
    </location>
</feature>
<keyword evidence="1" id="KW-1017">Isopeptide bond</keyword>
<evidence type="ECO:0000256" key="6">
    <source>
        <dbReference type="SAM" id="MobiDB-lite"/>
    </source>
</evidence>
<dbReference type="Proteomes" id="UP001163046">
    <property type="component" value="Unassembled WGS sequence"/>
</dbReference>